<dbReference type="AlphaFoldDB" id="D4LFG7"/>
<organism evidence="2 3">
    <name type="scientific">Ruminococcus champanellensis (strain DSM 18848 / JCM 17042 / KCTC 15320 / 18P13)</name>
    <dbReference type="NCBI Taxonomy" id="213810"/>
    <lineage>
        <taxon>Bacteria</taxon>
        <taxon>Bacillati</taxon>
        <taxon>Bacillota</taxon>
        <taxon>Clostridia</taxon>
        <taxon>Eubacteriales</taxon>
        <taxon>Oscillospiraceae</taxon>
        <taxon>Ruminococcus</taxon>
    </lineage>
</organism>
<keyword evidence="3" id="KW-1185">Reference proteome</keyword>
<accession>D4LFG7</accession>
<dbReference type="Proteomes" id="UP000007054">
    <property type="component" value="Chromosome"/>
</dbReference>
<dbReference type="KEGG" id="rch:RUM_23710"/>
<evidence type="ECO:0008006" key="4">
    <source>
        <dbReference type="Google" id="ProtNLM"/>
    </source>
</evidence>
<gene>
    <name evidence="2" type="ordered locus">RUM_23710</name>
</gene>
<dbReference type="GeneID" id="83157013"/>
<dbReference type="STRING" id="213810.RUM_23710"/>
<dbReference type="EMBL" id="FP929052">
    <property type="protein sequence ID" value="CBL18362.1"/>
    <property type="molecule type" value="Genomic_DNA"/>
</dbReference>
<reference evidence="2" key="2">
    <citation type="submission" date="2010-03" db="EMBL/GenBank/DDBJ databases">
        <authorList>
            <person name="Pajon A."/>
        </authorList>
    </citation>
    <scope>NUCLEOTIDE SEQUENCE</scope>
    <source>
        <strain evidence="2">Type strain: 18P13</strain>
    </source>
</reference>
<dbReference type="HOGENOM" id="CLU_1348101_0_0_9"/>
<dbReference type="BioCyc" id="RCHA213810:RUM_RS11535-MONOMER"/>
<evidence type="ECO:0000313" key="3">
    <source>
        <dbReference type="Proteomes" id="UP000007054"/>
    </source>
</evidence>
<proteinExistence type="predicted"/>
<dbReference type="RefSeq" id="WP_015559268.1">
    <property type="nucleotide sequence ID" value="NC_021039.1"/>
</dbReference>
<sequence>MKCPNCGDTVSRKSRFCVCCGYDLSRPAEQQPAPPPAPKPQKTAKPISPEDFFADLNPKRKPVQMNEVTAAQTQALAPIEPNPVHHNTRMGSAPAADGKQLAPNTNPFGRHRTMQGAGQADPAQLQAHVQEPSRVRMQEASGSDSFNNQPARRKAQVTMSDDLHPVEALPSHRDELGTIDISGYQRGRQNHKISLEIPSIESI</sequence>
<protein>
    <recommendedName>
        <fullName evidence="4">Zinc-ribbon domain-containing protein</fullName>
    </recommendedName>
</protein>
<evidence type="ECO:0000256" key="1">
    <source>
        <dbReference type="SAM" id="MobiDB-lite"/>
    </source>
</evidence>
<feature type="region of interest" description="Disordered" evidence="1">
    <location>
        <begin position="26"/>
        <end position="60"/>
    </location>
</feature>
<evidence type="ECO:0000313" key="2">
    <source>
        <dbReference type="EMBL" id="CBL18362.1"/>
    </source>
</evidence>
<name>D4LFG7_RUMC1</name>
<dbReference type="PATRIC" id="fig|213810.4.peg.2262"/>
<reference evidence="2" key="1">
    <citation type="submission" date="2010-03" db="EMBL/GenBank/DDBJ databases">
        <title>The genome sequence of Ruminococcus sp. 18P13.</title>
        <authorList>
            <consortium name="metaHIT consortium -- http://www.metahit.eu/"/>
            <person name="Pajon A."/>
            <person name="Turner K."/>
            <person name="Parkhill J."/>
            <person name="Bernalier A."/>
        </authorList>
    </citation>
    <scope>NUCLEOTIDE SEQUENCE [LARGE SCALE GENOMIC DNA]</scope>
    <source>
        <strain evidence="2">Type strain: 18P13</strain>
    </source>
</reference>